<dbReference type="Proteomes" id="UP000289323">
    <property type="component" value="Unassembled WGS sequence"/>
</dbReference>
<dbReference type="EMBL" id="OUUZ01000001">
    <property type="protein sequence ID" value="SPQ19584.1"/>
    <property type="molecule type" value="Genomic_DNA"/>
</dbReference>
<evidence type="ECO:0000313" key="3">
    <source>
        <dbReference type="Proteomes" id="UP000289323"/>
    </source>
</evidence>
<evidence type="ECO:0000313" key="2">
    <source>
        <dbReference type="EMBL" id="SPQ19584.1"/>
    </source>
</evidence>
<gene>
    <name evidence="2" type="ORF">TT172_LOCUS2003</name>
</gene>
<feature type="compositionally biased region" description="Low complexity" evidence="1">
    <location>
        <begin position="85"/>
        <end position="107"/>
    </location>
</feature>
<name>A0A3S4EUW8_9PEZI</name>
<accession>A0A3S4EUW8</accession>
<protein>
    <submittedName>
        <fullName evidence="2">4c428a17-1411-428a-9e21-5787ab905209</fullName>
    </submittedName>
</protein>
<dbReference type="AlphaFoldDB" id="A0A3S4EUW8"/>
<evidence type="ECO:0000256" key="1">
    <source>
        <dbReference type="SAM" id="MobiDB-lite"/>
    </source>
</evidence>
<organism evidence="2 3">
    <name type="scientific">Thermothielavioides terrestris</name>
    <dbReference type="NCBI Taxonomy" id="2587410"/>
    <lineage>
        <taxon>Eukaryota</taxon>
        <taxon>Fungi</taxon>
        <taxon>Dikarya</taxon>
        <taxon>Ascomycota</taxon>
        <taxon>Pezizomycotina</taxon>
        <taxon>Sordariomycetes</taxon>
        <taxon>Sordariomycetidae</taxon>
        <taxon>Sordariales</taxon>
        <taxon>Chaetomiaceae</taxon>
        <taxon>Thermothielavioides</taxon>
    </lineage>
</organism>
<proteinExistence type="predicted"/>
<reference evidence="2 3" key="1">
    <citation type="submission" date="2018-04" db="EMBL/GenBank/DDBJ databases">
        <authorList>
            <person name="Huttner S."/>
            <person name="Dainat J."/>
        </authorList>
    </citation>
    <scope>NUCLEOTIDE SEQUENCE [LARGE SCALE GENOMIC DNA]</scope>
</reference>
<feature type="region of interest" description="Disordered" evidence="1">
    <location>
        <begin position="62"/>
        <end position="147"/>
    </location>
</feature>
<sequence>MTPYPSFCYCANFYCSVRCTNTVSKFGERCLLCTVARCGVSLTRGMLPEESLWLVFNTEDDEDWDNSRDSNNNNRQGVRLDSDQPSHSASSNSDSDSSSNKSSSSRSWRATWPFRGAFSLPSLSPSRKPPQDGPGVCRNGPRGSRAW</sequence>